<dbReference type="Pfam" id="PF13578">
    <property type="entry name" value="Methyltransf_24"/>
    <property type="match status" value="1"/>
</dbReference>
<organism evidence="1">
    <name type="scientific">Micromonas pusilla</name>
    <name type="common">Picoplanktonic green alga</name>
    <name type="synonym">Chromulina pusilla</name>
    <dbReference type="NCBI Taxonomy" id="38833"/>
    <lineage>
        <taxon>Eukaryota</taxon>
        <taxon>Viridiplantae</taxon>
        <taxon>Chlorophyta</taxon>
        <taxon>Mamiellophyceae</taxon>
        <taxon>Mamiellales</taxon>
        <taxon>Mamiellaceae</taxon>
        <taxon>Micromonas</taxon>
    </lineage>
</organism>
<evidence type="ECO:0000313" key="2">
    <source>
        <dbReference type="EMBL" id="CAD8593804.1"/>
    </source>
</evidence>
<gene>
    <name evidence="1" type="ORF">MSP1404_LOCUS11207</name>
    <name evidence="2" type="ORF">MSP1404_LOCUS11208</name>
</gene>
<accession>A0A6U2E5N6</accession>
<dbReference type="EMBL" id="HBEV01014394">
    <property type="protein sequence ID" value="CAD8593803.1"/>
    <property type="molecule type" value="Transcribed_RNA"/>
</dbReference>
<dbReference type="InterPro" id="IPR029063">
    <property type="entry name" value="SAM-dependent_MTases_sf"/>
</dbReference>
<evidence type="ECO:0000313" key="1">
    <source>
        <dbReference type="EMBL" id="CAD8593803.1"/>
    </source>
</evidence>
<dbReference type="EMBL" id="HBEV01014395">
    <property type="protein sequence ID" value="CAD8593804.1"/>
    <property type="molecule type" value="Transcribed_RNA"/>
</dbReference>
<evidence type="ECO:0008006" key="3">
    <source>
        <dbReference type="Google" id="ProtNLM"/>
    </source>
</evidence>
<dbReference type="SUPFAM" id="SSF53335">
    <property type="entry name" value="S-adenosyl-L-methionine-dependent methyltransferases"/>
    <property type="match status" value="1"/>
</dbReference>
<reference evidence="1" key="1">
    <citation type="submission" date="2021-01" db="EMBL/GenBank/DDBJ databases">
        <authorList>
            <person name="Corre E."/>
            <person name="Pelletier E."/>
            <person name="Niang G."/>
            <person name="Scheremetjew M."/>
            <person name="Finn R."/>
            <person name="Kale V."/>
            <person name="Holt S."/>
            <person name="Cochrane G."/>
            <person name="Meng A."/>
            <person name="Brown T."/>
            <person name="Cohen L."/>
        </authorList>
    </citation>
    <scope>NUCLEOTIDE SEQUENCE</scope>
    <source>
        <strain evidence="1">CCMP494</strain>
    </source>
</reference>
<proteinExistence type="predicted"/>
<dbReference type="Gene3D" id="3.40.50.150">
    <property type="entry name" value="Vaccinia Virus protein VP39"/>
    <property type="match status" value="1"/>
</dbReference>
<name>A0A6U2E5N6_MICPS</name>
<dbReference type="AlphaFoldDB" id="A0A6U2E5N6"/>
<sequence length="376" mass="43001">MKHTFRVKRSCALHIALGCLFLSLMLMPCWWPTAQPLLSSPQAAPTEMRAAISQRWSASEIVQHMSDHPNRAYFADFFRYGGFRSGIEVGVADGRFSEHFLLMARQIPLVWHMIEPYPNENLKKRFYITANGTANFQLGTWAQGLTQNAHLYFHMDFSTDKRTLQMLPDEAFDFVYLDGAHDNKNVRRELPRYYQKVRPGGVLAGHDYCNWGEPARKCLGCEDIPKCQPYTEFGVQHGKKKGVIARNQDGVVSAIQQWLVDEHPELRLYHTIEDFSQESLMKDDMAYDLVITNTRNPSWFVIKPASTSMQRCIMTPVHLAFQLASYTSLCLQKCETTVNTSESDCLTGMKKNDDSSLHVFMSSFVFIRSAGVINEE</sequence>
<protein>
    <recommendedName>
        <fullName evidence="3">Class I SAM-dependent methyltransferase</fullName>
    </recommendedName>
</protein>
<dbReference type="CDD" id="cd02440">
    <property type="entry name" value="AdoMet_MTases"/>
    <property type="match status" value="1"/>
</dbReference>